<accession>A0A0C2ZRZ9</accession>
<reference evidence="4" key="2">
    <citation type="submission" date="2015-01" db="EMBL/GenBank/DDBJ databases">
        <title>Evolutionary Origins and Diversification of the Mycorrhizal Mutualists.</title>
        <authorList>
            <consortium name="DOE Joint Genome Institute"/>
            <consortium name="Mycorrhizal Genomics Consortium"/>
            <person name="Kohler A."/>
            <person name="Kuo A."/>
            <person name="Nagy L.G."/>
            <person name="Floudas D."/>
            <person name="Copeland A."/>
            <person name="Barry K.W."/>
            <person name="Cichocki N."/>
            <person name="Veneault-Fourrey C."/>
            <person name="LaButti K."/>
            <person name="Lindquist E.A."/>
            <person name="Lipzen A."/>
            <person name="Lundell T."/>
            <person name="Morin E."/>
            <person name="Murat C."/>
            <person name="Riley R."/>
            <person name="Ohm R."/>
            <person name="Sun H."/>
            <person name="Tunlid A."/>
            <person name="Henrissat B."/>
            <person name="Grigoriev I.V."/>
            <person name="Hibbett D.S."/>
            <person name="Martin F."/>
        </authorList>
    </citation>
    <scope>NUCLEOTIDE SEQUENCE [LARGE SCALE GENOMIC DNA]</scope>
    <source>
        <strain evidence="4">Foug A</strain>
    </source>
</reference>
<dbReference type="FunCoup" id="A0A0C2ZRZ9">
    <property type="interactions" value="78"/>
</dbReference>
<dbReference type="GO" id="GO:0005096">
    <property type="term" value="F:GTPase activator activity"/>
    <property type="evidence" value="ECO:0007669"/>
    <property type="project" value="TreeGrafter"/>
</dbReference>
<dbReference type="InterPro" id="IPR035969">
    <property type="entry name" value="Rab-GAP_TBC_sf"/>
</dbReference>
<dbReference type="Pfam" id="PF00566">
    <property type="entry name" value="RabGAP-TBC"/>
    <property type="match status" value="1"/>
</dbReference>
<proteinExistence type="predicted"/>
<dbReference type="SUPFAM" id="SSF47923">
    <property type="entry name" value="Ypt/Rab-GAP domain of gyp1p"/>
    <property type="match status" value="2"/>
</dbReference>
<protein>
    <recommendedName>
        <fullName evidence="2">Rab-GAP TBC domain-containing protein</fullName>
    </recommendedName>
</protein>
<dbReference type="Gene3D" id="1.10.8.270">
    <property type="entry name" value="putative rabgap domain of human tbc1 domain family member 14 like domains"/>
    <property type="match status" value="1"/>
</dbReference>
<dbReference type="HOGENOM" id="CLU_790248_0_0_1"/>
<dbReference type="OrthoDB" id="159449at2759"/>
<dbReference type="AlphaFoldDB" id="A0A0C2ZRZ9"/>
<dbReference type="EMBL" id="KN822136">
    <property type="protein sequence ID" value="KIM55357.1"/>
    <property type="molecule type" value="Genomic_DNA"/>
</dbReference>
<name>A0A0C2ZRZ9_9AGAM</name>
<evidence type="ECO:0000313" key="3">
    <source>
        <dbReference type="EMBL" id="KIM55357.1"/>
    </source>
</evidence>
<sequence length="343" mass="38464">MHSSAPRSPLVATEQAAGVAIDSQAAADAHRQREVRWMALLPTVPPSQARKNKKVKRLLQDGVPSSLRYLVWRHLTDSKARAIPGVYATLGKRPRVPAFTEIENDAMKCFPDQPQLHNAQGPVVSLLQAYLSMVPDIQYSAALSSIAGHILLLAPEEDAFWIFTSMMDAHLRPYFSANTIQTEVDAALLSKAIEVNDVILHKKIYVTLQMSPTDITRPWFSSLFVGTLPVDYLHRIWDIFLYEGMTFLFRVGLAIMHCIRRPLLQATSETTVLDHLSHPPITCLPSSPDEIVSLAFNMKLKDDDVRKQRIRMEAQVKRHAQARAHPTNSDPTRQATSISLPRP</sequence>
<dbReference type="SMART" id="SM00164">
    <property type="entry name" value="TBC"/>
    <property type="match status" value="1"/>
</dbReference>
<dbReference type="InterPro" id="IPR050302">
    <property type="entry name" value="Rab_GAP_TBC_domain"/>
</dbReference>
<feature type="region of interest" description="Disordered" evidence="1">
    <location>
        <begin position="314"/>
        <end position="343"/>
    </location>
</feature>
<dbReference type="Gene3D" id="1.10.472.80">
    <property type="entry name" value="Ypt/Rab-GAP domain of gyp1p, domain 3"/>
    <property type="match status" value="1"/>
</dbReference>
<evidence type="ECO:0000256" key="1">
    <source>
        <dbReference type="SAM" id="MobiDB-lite"/>
    </source>
</evidence>
<evidence type="ECO:0000313" key="4">
    <source>
        <dbReference type="Proteomes" id="UP000053989"/>
    </source>
</evidence>
<dbReference type="PANTHER" id="PTHR47219">
    <property type="entry name" value="RAB GTPASE-ACTIVATING PROTEIN 1-LIKE"/>
    <property type="match status" value="1"/>
</dbReference>
<dbReference type="PROSITE" id="PS50086">
    <property type="entry name" value="TBC_RABGAP"/>
    <property type="match status" value="1"/>
</dbReference>
<dbReference type="STRING" id="1036808.A0A0C2ZRZ9"/>
<dbReference type="Proteomes" id="UP000053989">
    <property type="component" value="Unassembled WGS sequence"/>
</dbReference>
<feature type="domain" description="Rab-GAP TBC" evidence="2">
    <location>
        <begin position="62"/>
        <end position="244"/>
    </location>
</feature>
<keyword evidence="4" id="KW-1185">Reference proteome</keyword>
<dbReference type="Gene3D" id="1.10.10.750">
    <property type="entry name" value="Ypt/Rab-GAP domain of gyp1p, domain 1"/>
    <property type="match status" value="1"/>
</dbReference>
<organism evidence="3 4">
    <name type="scientific">Scleroderma citrinum Foug A</name>
    <dbReference type="NCBI Taxonomy" id="1036808"/>
    <lineage>
        <taxon>Eukaryota</taxon>
        <taxon>Fungi</taxon>
        <taxon>Dikarya</taxon>
        <taxon>Basidiomycota</taxon>
        <taxon>Agaricomycotina</taxon>
        <taxon>Agaricomycetes</taxon>
        <taxon>Agaricomycetidae</taxon>
        <taxon>Boletales</taxon>
        <taxon>Sclerodermatineae</taxon>
        <taxon>Sclerodermataceae</taxon>
        <taxon>Scleroderma</taxon>
    </lineage>
</organism>
<dbReference type="PANTHER" id="PTHR47219:SF20">
    <property type="entry name" value="TBC1 DOMAIN FAMILY MEMBER 2B"/>
    <property type="match status" value="1"/>
</dbReference>
<reference evidence="3 4" key="1">
    <citation type="submission" date="2014-04" db="EMBL/GenBank/DDBJ databases">
        <authorList>
            <consortium name="DOE Joint Genome Institute"/>
            <person name="Kuo A."/>
            <person name="Kohler A."/>
            <person name="Nagy L.G."/>
            <person name="Floudas D."/>
            <person name="Copeland A."/>
            <person name="Barry K.W."/>
            <person name="Cichocki N."/>
            <person name="Veneault-Fourrey C."/>
            <person name="LaButti K."/>
            <person name="Lindquist E.A."/>
            <person name="Lipzen A."/>
            <person name="Lundell T."/>
            <person name="Morin E."/>
            <person name="Murat C."/>
            <person name="Sun H."/>
            <person name="Tunlid A."/>
            <person name="Henrissat B."/>
            <person name="Grigoriev I.V."/>
            <person name="Hibbett D.S."/>
            <person name="Martin F."/>
            <person name="Nordberg H.P."/>
            <person name="Cantor M.N."/>
            <person name="Hua S.X."/>
        </authorList>
    </citation>
    <scope>NUCLEOTIDE SEQUENCE [LARGE SCALE GENOMIC DNA]</scope>
    <source>
        <strain evidence="3 4">Foug A</strain>
    </source>
</reference>
<gene>
    <name evidence="3" type="ORF">SCLCIDRAFT_134821</name>
</gene>
<feature type="compositionally biased region" description="Polar residues" evidence="1">
    <location>
        <begin position="326"/>
        <end position="343"/>
    </location>
</feature>
<dbReference type="GO" id="GO:0031267">
    <property type="term" value="F:small GTPase binding"/>
    <property type="evidence" value="ECO:0007669"/>
    <property type="project" value="TreeGrafter"/>
</dbReference>
<evidence type="ECO:0000259" key="2">
    <source>
        <dbReference type="PROSITE" id="PS50086"/>
    </source>
</evidence>
<dbReference type="InParanoid" id="A0A0C2ZRZ9"/>
<dbReference type="InterPro" id="IPR000195">
    <property type="entry name" value="Rab-GAP-TBC_dom"/>
</dbReference>